<feature type="region of interest" description="Disordered" evidence="2">
    <location>
        <begin position="1873"/>
        <end position="1897"/>
    </location>
</feature>
<feature type="region of interest" description="Disordered" evidence="2">
    <location>
        <begin position="1"/>
        <end position="29"/>
    </location>
</feature>
<name>A0A8J4CV84_9CHLO</name>
<feature type="compositionally biased region" description="Gly residues" evidence="2">
    <location>
        <begin position="1230"/>
        <end position="1240"/>
    </location>
</feature>
<feature type="region of interest" description="Disordered" evidence="2">
    <location>
        <begin position="2851"/>
        <end position="2903"/>
    </location>
</feature>
<feature type="region of interest" description="Disordered" evidence="2">
    <location>
        <begin position="2500"/>
        <end position="2523"/>
    </location>
</feature>
<feature type="compositionally biased region" description="Basic and acidic residues" evidence="2">
    <location>
        <begin position="2856"/>
        <end position="2870"/>
    </location>
</feature>
<evidence type="ECO:0000313" key="3">
    <source>
        <dbReference type="EMBL" id="GIL89637.1"/>
    </source>
</evidence>
<feature type="compositionally biased region" description="Low complexity" evidence="2">
    <location>
        <begin position="2644"/>
        <end position="2658"/>
    </location>
</feature>
<dbReference type="EMBL" id="BNCP01000051">
    <property type="protein sequence ID" value="GIL89637.1"/>
    <property type="molecule type" value="Genomic_DNA"/>
</dbReference>
<evidence type="ECO:0000256" key="2">
    <source>
        <dbReference type="SAM" id="MobiDB-lite"/>
    </source>
</evidence>
<reference evidence="3" key="1">
    <citation type="journal article" date="2021" name="Proc. Natl. Acad. Sci. U.S.A.">
        <title>Three genomes in the algal genus Volvox reveal the fate of a haploid sex-determining region after a transition to homothallism.</title>
        <authorList>
            <person name="Yamamoto K."/>
            <person name="Hamaji T."/>
            <person name="Kawai-Toyooka H."/>
            <person name="Matsuzaki R."/>
            <person name="Takahashi F."/>
            <person name="Nishimura Y."/>
            <person name="Kawachi M."/>
            <person name="Noguchi H."/>
            <person name="Minakuchi Y."/>
            <person name="Umen J.G."/>
            <person name="Toyoda A."/>
            <person name="Nozaki H."/>
        </authorList>
    </citation>
    <scope>NUCLEOTIDE SEQUENCE</scope>
    <source>
        <strain evidence="3">NIES-3786</strain>
    </source>
</reference>
<feature type="compositionally biased region" description="Basic and acidic residues" evidence="2">
    <location>
        <begin position="2514"/>
        <end position="2523"/>
    </location>
</feature>
<feature type="region of interest" description="Disordered" evidence="2">
    <location>
        <begin position="1710"/>
        <end position="1735"/>
    </location>
</feature>
<feature type="region of interest" description="Disordered" evidence="2">
    <location>
        <begin position="428"/>
        <end position="449"/>
    </location>
</feature>
<dbReference type="Proteomes" id="UP000747110">
    <property type="component" value="Unassembled WGS sequence"/>
</dbReference>
<keyword evidence="4" id="KW-1185">Reference proteome</keyword>
<feature type="compositionally biased region" description="Low complexity" evidence="2">
    <location>
        <begin position="2558"/>
        <end position="2567"/>
    </location>
</feature>
<feature type="coiled-coil region" evidence="1">
    <location>
        <begin position="2523"/>
        <end position="2550"/>
    </location>
</feature>
<gene>
    <name evidence="3" type="ORF">Vretifemale_17432</name>
</gene>
<feature type="region of interest" description="Disordered" evidence="2">
    <location>
        <begin position="274"/>
        <end position="391"/>
    </location>
</feature>
<keyword evidence="1" id="KW-0175">Coiled coil</keyword>
<sequence>MEPGGAGPPLRGPPRARASDADGGLLVPRGPVSEDVMAAISERATAIFSSHKHKVSGMLEPQQGPYALALVGAMLGLNQKQLDSELQLNARVGRRTLSYEEFMSACEAMVALHGALAQQQIKRLPNNDMSGALRAAFSLYVKLNVGGFVGGDQRMNSNQFTKMCQDAGMMEPNGPASMSTLQISWASCKATFGSTRLQYNQFLKVIGALAAELSGDVFLLVAGLGLQLPTVPPLRNGFRKPDAGEVNLPKPEVVQGVGAHVAAEEAYEKYVQEGRMPDGKRGDPLARGGPSPIKARASTNGGVPNWVKAMQADQGGANPMTSGQDIRGIPVIETPDSDDEAPRKPQARKNVAPVPPDEPTVARAKASPMRPRGGKLPAMGSAEPSSPSMSTDSELLIRAGEAPSYGGPGNRVDVLSAPVSVRPRESVRNGLHIDPDSPGQLEPSLLPTPPRARKAAVAPEGFREVVEQQAAAVKALETRVEEQKQREQELFERVQLLTEKLADAQAVAAVTVQSGCPGAQLPDVPQAKGRTVVSGRCPLTDQVQRLTEQMAEVLARLSALESIRMQPKAPSEPPPKQRNPVGTRTPEFPEEPPTVAVAPSWGPQGGRQAARVPEPDGPRVISPLEPVNATQGEWMSRLLLNLDKRVRVLEGAAGKGDGDADGEALAEVLKQLRGMQTVPSPAPPAPPVPGSAAAPVDPAFLKVDPKRKMEKISETGDIAPALLPTGDPELDRRLAALANEMRSKHATMGLLLDMLNQTRGEVAALAAQLNARGNGGGDGGPVVVGQRVSVPGGAGQRNAIRVIDGGLVQPDAGPGLSPPMRRGEPAPEGMVPLEPHLENLAAEQHGIKRAVRELCAAIGVPPPPAVAAVAAPAEPVTTVSAKRVEPAASAEPWGQPGRKTLKEETQEVKRSVEGVQADVGELRRQVEQMRAGYGEWPQPLRAEAGPAATTMVVPGVAPVQAVAQGQGRNAVQVTVGPPSLPTDSTALAPGRRPQQPGGELYIAPIPDAEVRALKDELRRVKAFVGITEAAPASPTAALAATVPAMVQVGAAAAAPAEDGKWADAGRGPQPLKDTVASVVADVDALRKHVKAMDTALRTNIGNTNNLTNFLNEHAPALTQAVQPSKEGPTAVGGRNPITVTAGELQQPQGGLQAPGKRGPLPLQIEGTSEATGLDPVEYKQLRDQVRNMALFLGGPIEPMAASPSPAAPPPPVTGAAEAERPGMQPPWGSPGRGGRFGNGGTITEGLGQVSNDVEALKKQVAQMGYAMRAAGVVDPTVEAAAAAAVAAGGPEAANVAVRQRNPINVTAGGAGGDGTTGFAAPAHKIQAGPDAMPSALEADVGRLKDEVRVMKHFLGMAVQDGGGAANPTVPAARGAATEGGQVAPAGSDPWGRAGHFSRDVDVDPIKRASGYANVGEMARDLDTVKRRQGELEEAMRAANLPVPPAVEQSGSAVRVVAAGAPQRNAITVSPGLVERPEAVGLRAPKRPLQPLNAIEGVPEPVLDHLGAMQDDLRRVTAFLGMRSVSADPAAPASTAPVAPAGGAAATAPQGPPQPWGTQPGPRGDDKEGPKVDKLSDLVRDVQESKQRQEGVERVLMAMGAQIPWAQDQPQQPGTQPMMVGQSAAHLEPVGQRQRNPIAVSAGVLQEGATGFAPPARRPMGAMEGMPEALPPVIAQLADDVKRVQAFLGMSPAGVVPVAAAAPEGAKAMAVSPAEGRSTGVEPWGAPGREPRQPGQEVKNLGDVVRDVDNNNRRMVQLEEALRTAGIPIPPPQLIGTSTIAVSGAPEQAGQQRQRNPIAVTAGGMQEGGATGFAAPGRKLLPSLEGLPEPAQLELARMADDLKRVQGFLGMSPAGVVPVAAAAPEGAKVMAVSPAEGRSTGAEPWGAPGREPRQPGQEVKNLGDMVRDMDHNNRRIAVLEEALRAAGIPIPPTQPASVVAVSGAPEQPGQQRQRNPIAVMAGGMQEGGATGFAAPGQKPLVLDGLPEPTQAELARMADDLKRVQAFLGMSPAGVVPVAAVAAEGAKVMAVSPAEGRSTGAEPWGAPGREPRQPGQEVKNLGDVVRDVDNNNRRMVQLEEALRAAGIPIPPPQPLSAVAVSGTPEQAGQQRQRNPIAVAAGGMQEGGATGFAAPGRRPLVLDGLPEPTQAELGRMADDLKRVQAFLGMSPAGVVPVAAAAAEGAKVMAVSPAEGRSTGVEPWGAPGREPRQPGQEVKNLGDVVRDVDNNNRRMAQLEEALRAAGVPIPPPQTASTVAVSGAPEQAGQQRQRNAVSVWPGLGPEGATGMAPPRKQLAAIEGLPEPAQAELARLGDELKRVQAFLGMSPAPGGPVAAAAPEGAKVMAVSPAEGRSTGAEPWGAPGREPRQPGQEVKNLGDMLKEVDGYKQRTAALEDALRAAGIPVPRPQDAATVGVAGATDGQGRQRNGVVVTAGGLPAPDQAGFAPPQRRGPAGTGEDAISPEVARMADDLKRVQAFLGMSPAPGGPHGPEGAKVMAVSPAEGRSTGVEPWGAPGREPRQPGHEVKNLGDLVKDMDENKQRLKQVEEALRSAGIPLPPAVAAGAVSPSEPQQPGGQRGRNLVAVSPGLVPAQEGATGFAAPRRPPGQEASPESLPARVDALQDDVKKVKAFLGMQEGPPGAALGPDGTKAGGAAAATDKGQWGGPGRDKGAGGEGVAKELEDVKQQLNDLDRALRGAGMGYMLPKDKDGAPSGAIQRQPEPGDKLQRGGVAATTGGLQRPTDATGFPALSRKDGLPPIQNPSFVDVNDYGKLKDDVDRLKALTGMDGVKPAAAPGSLAAAAAPGGGSSATNELADSKNLRQQADEAQKAVKDMSENLDELRKKVADLEKALRAMSASRKTEKEGAAASDGKDGGSGAASGRRGNPLTVGAGVVEEGDGKSFAPPDRKVITVPEGIVEPLVVDGEDYKQLKKALEDLQAAVGQQGPPPGAVDGKKGKSLKEDTDDIKKFVRAMGKDVGAMGNDMQTLKKHLDDVEAAMNKALANLAGEMAKLKLAKDDDQDPESSEPKQGHRKLEVAGDNMADTINAMAALNAAQQQQLARAGDDNHAEDIDALNEAMRQSENQLARLLAFLKQDVMDRFAVHEKTLIRMAKQIDFIQRMLKGEFDEQREAAREAGSSLTVGAPDGSVITAATDSLGGTEFQAS</sequence>
<feature type="region of interest" description="Disordered" evidence="2">
    <location>
        <begin position="2701"/>
        <end position="2758"/>
    </location>
</feature>
<feature type="region of interest" description="Disordered" evidence="2">
    <location>
        <begin position="2190"/>
        <end position="2212"/>
    </location>
</feature>
<dbReference type="SUPFAM" id="SSF47473">
    <property type="entry name" value="EF-hand"/>
    <property type="match status" value="1"/>
</dbReference>
<feature type="compositionally biased region" description="Basic and acidic residues" evidence="2">
    <location>
        <begin position="1562"/>
        <end position="1571"/>
    </location>
</feature>
<feature type="compositionally biased region" description="Basic and acidic residues" evidence="2">
    <location>
        <begin position="3022"/>
        <end position="3032"/>
    </location>
</feature>
<proteinExistence type="predicted"/>
<feature type="region of interest" description="Disordered" evidence="2">
    <location>
        <begin position="3012"/>
        <end position="3032"/>
    </location>
</feature>
<feature type="compositionally biased region" description="Basic and acidic residues" evidence="2">
    <location>
        <begin position="2812"/>
        <end position="2832"/>
    </location>
</feature>
<feature type="region of interest" description="Disordered" evidence="2">
    <location>
        <begin position="2795"/>
        <end position="2832"/>
    </location>
</feature>
<protein>
    <submittedName>
        <fullName evidence="3">Uncharacterized protein</fullName>
    </submittedName>
</protein>
<accession>A0A8J4CV84</accession>
<organism evidence="3 4">
    <name type="scientific">Volvox reticuliferus</name>
    <dbReference type="NCBI Taxonomy" id="1737510"/>
    <lineage>
        <taxon>Eukaryota</taxon>
        <taxon>Viridiplantae</taxon>
        <taxon>Chlorophyta</taxon>
        <taxon>core chlorophytes</taxon>
        <taxon>Chlorophyceae</taxon>
        <taxon>CS clade</taxon>
        <taxon>Chlamydomonadales</taxon>
        <taxon>Volvocaceae</taxon>
        <taxon>Volvox</taxon>
    </lineage>
</organism>
<feature type="region of interest" description="Disordered" evidence="2">
    <location>
        <begin position="2938"/>
        <end position="2957"/>
    </location>
</feature>
<feature type="region of interest" description="Disordered" evidence="2">
    <location>
        <begin position="1200"/>
        <end position="1240"/>
    </location>
</feature>
<feature type="region of interest" description="Disordered" evidence="2">
    <location>
        <begin position="976"/>
        <end position="999"/>
    </location>
</feature>
<feature type="coiled-coil region" evidence="1">
    <location>
        <begin position="466"/>
        <end position="500"/>
    </location>
</feature>
<evidence type="ECO:0000313" key="4">
    <source>
        <dbReference type="Proteomes" id="UP000747110"/>
    </source>
</evidence>
<dbReference type="InterPro" id="IPR011992">
    <property type="entry name" value="EF-hand-dom_pair"/>
</dbReference>
<feature type="region of interest" description="Disordered" evidence="2">
    <location>
        <begin position="2347"/>
        <end position="2370"/>
    </location>
</feature>
<feature type="region of interest" description="Disordered" evidence="2">
    <location>
        <begin position="564"/>
        <end position="619"/>
    </location>
</feature>
<feature type="compositionally biased region" description="Basic and acidic residues" evidence="2">
    <location>
        <begin position="2664"/>
        <end position="2673"/>
    </location>
</feature>
<evidence type="ECO:0000256" key="1">
    <source>
        <dbReference type="SAM" id="Coils"/>
    </source>
</evidence>
<dbReference type="Gene3D" id="1.10.238.10">
    <property type="entry name" value="EF-hand"/>
    <property type="match status" value="1"/>
</dbReference>
<feature type="compositionally biased region" description="Low complexity" evidence="2">
    <location>
        <begin position="1528"/>
        <end position="1548"/>
    </location>
</feature>
<feature type="region of interest" description="Disordered" evidence="2">
    <location>
        <begin position="2634"/>
        <end position="2673"/>
    </location>
</feature>
<feature type="region of interest" description="Disordered" evidence="2">
    <location>
        <begin position="2558"/>
        <end position="2612"/>
    </location>
</feature>
<feature type="region of interest" description="Disordered" evidence="2">
    <location>
        <begin position="1527"/>
        <end position="1571"/>
    </location>
</feature>
<comment type="caution">
    <text evidence="3">The sequence shown here is derived from an EMBL/GenBank/DDBJ whole genome shotgun (WGS) entry which is preliminary data.</text>
</comment>
<feature type="region of interest" description="Disordered" evidence="2">
    <location>
        <begin position="2434"/>
        <end position="2456"/>
    </location>
</feature>
<feature type="region of interest" description="Disordered" evidence="2">
    <location>
        <begin position="2032"/>
        <end position="2055"/>
    </location>
</feature>
<dbReference type="OrthoDB" id="532938at2759"/>
<feature type="compositionally biased region" description="Basic and acidic residues" evidence="2">
    <location>
        <begin position="274"/>
        <end position="284"/>
    </location>
</feature>
<dbReference type="Gene3D" id="1.20.1170.10">
    <property type="match status" value="1"/>
</dbReference>
<feature type="coiled-coil region" evidence="1">
    <location>
        <begin position="3061"/>
        <end position="3088"/>
    </location>
</feature>